<gene>
    <name evidence="2" type="ORF">BT63DRAFT_130169</name>
</gene>
<evidence type="ECO:0000256" key="1">
    <source>
        <dbReference type="SAM" id="MobiDB-lite"/>
    </source>
</evidence>
<protein>
    <submittedName>
        <fullName evidence="2">Uncharacterized protein</fullName>
    </submittedName>
</protein>
<dbReference type="Pfam" id="PF17254">
    <property type="entry name" value="DUF5321"/>
    <property type="match status" value="1"/>
</dbReference>
<accession>A0A6A6TUW6</accession>
<evidence type="ECO:0000313" key="3">
    <source>
        <dbReference type="Proteomes" id="UP000799302"/>
    </source>
</evidence>
<dbReference type="AlphaFoldDB" id="A0A6A6TUW6"/>
<feature type="region of interest" description="Disordered" evidence="1">
    <location>
        <begin position="152"/>
        <end position="173"/>
    </location>
</feature>
<dbReference type="OrthoDB" id="2253354at2759"/>
<reference evidence="2" key="1">
    <citation type="journal article" date="2020" name="Stud. Mycol.">
        <title>101 Dothideomycetes genomes: a test case for predicting lifestyles and emergence of pathogens.</title>
        <authorList>
            <person name="Haridas S."/>
            <person name="Albert R."/>
            <person name="Binder M."/>
            <person name="Bloem J."/>
            <person name="Labutti K."/>
            <person name="Salamov A."/>
            <person name="Andreopoulos B."/>
            <person name="Baker S."/>
            <person name="Barry K."/>
            <person name="Bills G."/>
            <person name="Bluhm B."/>
            <person name="Cannon C."/>
            <person name="Castanera R."/>
            <person name="Culley D."/>
            <person name="Daum C."/>
            <person name="Ezra D."/>
            <person name="Gonzalez J."/>
            <person name="Henrissat B."/>
            <person name="Kuo A."/>
            <person name="Liang C."/>
            <person name="Lipzen A."/>
            <person name="Lutzoni F."/>
            <person name="Magnuson J."/>
            <person name="Mondo S."/>
            <person name="Nolan M."/>
            <person name="Ohm R."/>
            <person name="Pangilinan J."/>
            <person name="Park H.-J."/>
            <person name="Ramirez L."/>
            <person name="Alfaro M."/>
            <person name="Sun H."/>
            <person name="Tritt A."/>
            <person name="Yoshinaga Y."/>
            <person name="Zwiers L.-H."/>
            <person name="Turgeon B."/>
            <person name="Goodwin S."/>
            <person name="Spatafora J."/>
            <person name="Crous P."/>
            <person name="Grigoriev I."/>
        </authorList>
    </citation>
    <scope>NUCLEOTIDE SEQUENCE</scope>
    <source>
        <strain evidence="2">CBS 115976</strain>
    </source>
</reference>
<dbReference type="EMBL" id="MU004248">
    <property type="protein sequence ID" value="KAF2663111.1"/>
    <property type="molecule type" value="Genomic_DNA"/>
</dbReference>
<dbReference type="Proteomes" id="UP000799302">
    <property type="component" value="Unassembled WGS sequence"/>
</dbReference>
<sequence>MRNFYRLSTRLAQIQQRRYVSESTLPRIAQPSFWSSIHVVPKFLRRSPADTPKPAQSDAFRRWLAHPSTHLIILAMLAGSQAIQILNLKSDMDTQQHDIDRQLDKLKDVIERVQRGETVDVKEALGTGNPVEEAKWAQVIETLADDRRWLSRAQNRRRDKEAQKSDQKANSSRSLIPSLFHDLSDQSSWLTSWWSPARNTKGGRNAQQVEEQPSHGPTRPAFY</sequence>
<organism evidence="2 3">
    <name type="scientific">Microthyrium microscopicum</name>
    <dbReference type="NCBI Taxonomy" id="703497"/>
    <lineage>
        <taxon>Eukaryota</taxon>
        <taxon>Fungi</taxon>
        <taxon>Dikarya</taxon>
        <taxon>Ascomycota</taxon>
        <taxon>Pezizomycotina</taxon>
        <taxon>Dothideomycetes</taxon>
        <taxon>Dothideomycetes incertae sedis</taxon>
        <taxon>Microthyriales</taxon>
        <taxon>Microthyriaceae</taxon>
        <taxon>Microthyrium</taxon>
    </lineage>
</organism>
<proteinExistence type="predicted"/>
<dbReference type="InterPro" id="IPR035213">
    <property type="entry name" value="DUF5321"/>
</dbReference>
<keyword evidence="3" id="KW-1185">Reference proteome</keyword>
<evidence type="ECO:0000313" key="2">
    <source>
        <dbReference type="EMBL" id="KAF2663111.1"/>
    </source>
</evidence>
<feature type="region of interest" description="Disordered" evidence="1">
    <location>
        <begin position="191"/>
        <end position="223"/>
    </location>
</feature>
<name>A0A6A6TUW6_9PEZI</name>
<feature type="compositionally biased region" description="Basic and acidic residues" evidence="1">
    <location>
        <begin position="156"/>
        <end position="167"/>
    </location>
</feature>